<evidence type="ECO:0000313" key="3">
    <source>
        <dbReference type="Proteomes" id="UP001305414"/>
    </source>
</evidence>
<sequence length="59" mass="6114">MPAGAFLAASECLLTLPAELDIPTTEGDEGRDLYWDTTSSGLEGRSPTSTDVAVSATKP</sequence>
<name>A0AAN7U3H0_9PEZI</name>
<accession>A0AAN7U3H0</accession>
<protein>
    <submittedName>
        <fullName evidence="2">Uncharacterized protein</fullName>
    </submittedName>
</protein>
<comment type="caution">
    <text evidence="2">The sequence shown here is derived from an EMBL/GenBank/DDBJ whole genome shotgun (WGS) entry which is preliminary data.</text>
</comment>
<feature type="region of interest" description="Disordered" evidence="1">
    <location>
        <begin position="23"/>
        <end position="59"/>
    </location>
</feature>
<keyword evidence="3" id="KW-1185">Reference proteome</keyword>
<evidence type="ECO:0000313" key="2">
    <source>
        <dbReference type="EMBL" id="KAK5624660.1"/>
    </source>
</evidence>
<feature type="compositionally biased region" description="Polar residues" evidence="1">
    <location>
        <begin position="36"/>
        <end position="59"/>
    </location>
</feature>
<reference evidence="2 3" key="1">
    <citation type="submission" date="2023-10" db="EMBL/GenBank/DDBJ databases">
        <title>Draft genome sequence of Xylaria bambusicola isolate GMP-LS, the root and basal stem rot pathogen of sugarcane in Indonesia.</title>
        <authorList>
            <person name="Selvaraj P."/>
            <person name="Muralishankar V."/>
            <person name="Muruganantham S."/>
            <person name="Sp S."/>
            <person name="Haryani S."/>
            <person name="Lau K.J.X."/>
            <person name="Naqvi N.I."/>
        </authorList>
    </citation>
    <scope>NUCLEOTIDE SEQUENCE [LARGE SCALE GENOMIC DNA]</scope>
    <source>
        <strain evidence="2">GMP-LS</strain>
    </source>
</reference>
<dbReference type="AlphaFoldDB" id="A0AAN7U3H0"/>
<evidence type="ECO:0000256" key="1">
    <source>
        <dbReference type="SAM" id="MobiDB-lite"/>
    </source>
</evidence>
<dbReference type="Proteomes" id="UP001305414">
    <property type="component" value="Unassembled WGS sequence"/>
</dbReference>
<gene>
    <name evidence="2" type="ORF">RRF57_000376</name>
</gene>
<proteinExistence type="predicted"/>
<dbReference type="EMBL" id="JAWHQM010000001">
    <property type="protein sequence ID" value="KAK5624660.1"/>
    <property type="molecule type" value="Genomic_DNA"/>
</dbReference>
<organism evidence="2 3">
    <name type="scientific">Xylaria bambusicola</name>
    <dbReference type="NCBI Taxonomy" id="326684"/>
    <lineage>
        <taxon>Eukaryota</taxon>
        <taxon>Fungi</taxon>
        <taxon>Dikarya</taxon>
        <taxon>Ascomycota</taxon>
        <taxon>Pezizomycotina</taxon>
        <taxon>Sordariomycetes</taxon>
        <taxon>Xylariomycetidae</taxon>
        <taxon>Xylariales</taxon>
        <taxon>Xylariaceae</taxon>
        <taxon>Xylaria</taxon>
    </lineage>
</organism>